<dbReference type="Pfam" id="PF02597">
    <property type="entry name" value="ThiS"/>
    <property type="match status" value="1"/>
</dbReference>
<dbReference type="AlphaFoldDB" id="A0A1U7DLC3"/>
<accession>A0A2M9DHU1</accession>
<organism evidence="1 2">
    <name type="scientific">Brevirhabdus pacifica</name>
    <dbReference type="NCBI Taxonomy" id="1267768"/>
    <lineage>
        <taxon>Bacteria</taxon>
        <taxon>Pseudomonadati</taxon>
        <taxon>Pseudomonadota</taxon>
        <taxon>Alphaproteobacteria</taxon>
        <taxon>Rhodobacterales</taxon>
        <taxon>Paracoccaceae</taxon>
        <taxon>Brevirhabdus</taxon>
    </lineage>
</organism>
<dbReference type="Gene3D" id="3.10.20.30">
    <property type="match status" value="1"/>
</dbReference>
<gene>
    <name evidence="1" type="ORF">BV394_14485</name>
</gene>
<dbReference type="STRING" id="1267768.BV394_14485"/>
<reference evidence="1 2" key="1">
    <citation type="submission" date="2017-01" db="EMBL/GenBank/DDBJ databases">
        <title>Genomic analysis of Xuhuaishuia manganoxidans DY6-4.</title>
        <authorList>
            <person name="Wang X."/>
        </authorList>
    </citation>
    <scope>NUCLEOTIDE SEQUENCE [LARGE SCALE GENOMIC DNA]</scope>
    <source>
        <strain evidence="1 2">DY6-4</strain>
    </source>
</reference>
<keyword evidence="2" id="KW-1185">Reference proteome</keyword>
<sequence>MKITLNGETRELVPPYPTLDRLLADSGFSGTIATAVNEVFVPAAERAETPLHEGDRIEVLAPMQGG</sequence>
<dbReference type="InterPro" id="IPR003749">
    <property type="entry name" value="ThiS/MoaD-like"/>
</dbReference>
<dbReference type="CDD" id="cd00565">
    <property type="entry name" value="Ubl_ThiS"/>
    <property type="match status" value="1"/>
</dbReference>
<evidence type="ECO:0000313" key="1">
    <source>
        <dbReference type="EMBL" id="APX90771.1"/>
    </source>
</evidence>
<dbReference type="EMBL" id="CP019124">
    <property type="protein sequence ID" value="APX90771.1"/>
    <property type="molecule type" value="Genomic_DNA"/>
</dbReference>
<evidence type="ECO:0000313" key="2">
    <source>
        <dbReference type="Proteomes" id="UP000187266"/>
    </source>
</evidence>
<dbReference type="RefSeq" id="WP_076980788.1">
    <property type="nucleotide sequence ID" value="NZ_CP019124.1"/>
</dbReference>
<dbReference type="Proteomes" id="UP000187266">
    <property type="component" value="Chromosome"/>
</dbReference>
<dbReference type="OrthoDB" id="197113at2"/>
<dbReference type="InterPro" id="IPR016155">
    <property type="entry name" value="Mopterin_synth/thiamin_S_b"/>
</dbReference>
<dbReference type="InterPro" id="IPR010035">
    <property type="entry name" value="Thi_S"/>
</dbReference>
<proteinExistence type="predicted"/>
<dbReference type="NCBIfam" id="TIGR01683">
    <property type="entry name" value="thiS"/>
    <property type="match status" value="1"/>
</dbReference>
<name>A0A1U7DLC3_9RHOB</name>
<dbReference type="InterPro" id="IPR012675">
    <property type="entry name" value="Beta-grasp_dom_sf"/>
</dbReference>
<accession>A0A1U7DLC3</accession>
<dbReference type="SUPFAM" id="SSF54285">
    <property type="entry name" value="MoaD/ThiS"/>
    <property type="match status" value="1"/>
</dbReference>
<protein>
    <submittedName>
        <fullName evidence="1">Thiamine biosynthesis protein ThiS</fullName>
    </submittedName>
</protein>